<dbReference type="NCBIfam" id="TIGR01352">
    <property type="entry name" value="tonB_Cterm"/>
    <property type="match status" value="1"/>
</dbReference>
<sequence>MIRRIFPLLFGSLMLTGSVCAEDEPPALTVMSDPHHTVAAIYPPSEQEDRHSGTATIHCTITPTGIAKECHVLSATAPDFGLAAVQAALASGFLPQYADTQPQEASWEHTYTFTTDPTSTRPILDKTHSRPPRYPAYADDLRMSGEVTVNCDIDPVGVAHNCTASGDSPELLKTTTLAYFALARYFPAMTDGKPVSSHYRGHVNWNAVHPDDQQGFR</sequence>
<keyword evidence="4" id="KW-1003">Cell membrane</keyword>
<keyword evidence="9" id="KW-0472">Membrane</keyword>
<dbReference type="PANTHER" id="PTHR33446">
    <property type="entry name" value="PROTEIN TONB-RELATED"/>
    <property type="match status" value="1"/>
</dbReference>
<keyword evidence="6" id="KW-0812">Transmembrane</keyword>
<evidence type="ECO:0000256" key="7">
    <source>
        <dbReference type="ARBA" id="ARBA00022927"/>
    </source>
</evidence>
<feature type="domain" description="TonB C-terminal" evidence="11">
    <location>
        <begin position="131"/>
        <end position="206"/>
    </location>
</feature>
<dbReference type="Proteomes" id="UP000661006">
    <property type="component" value="Unassembled WGS sequence"/>
</dbReference>
<reference evidence="12" key="2">
    <citation type="submission" date="2020-11" db="EMBL/GenBank/DDBJ databases">
        <title>Description of novel Gluconobacter species.</title>
        <authorList>
            <person name="Cleenwerck I."/>
            <person name="Cnockaert M."/>
            <person name="Borremans W."/>
            <person name="Wieme A.D."/>
            <person name="De Vuyst L."/>
            <person name="Vandamme P."/>
        </authorList>
    </citation>
    <scope>NUCLEOTIDE SEQUENCE</scope>
    <source>
        <strain evidence="12">R71697</strain>
    </source>
</reference>
<dbReference type="GO" id="GO:0055085">
    <property type="term" value="P:transmembrane transport"/>
    <property type="evidence" value="ECO:0007669"/>
    <property type="project" value="InterPro"/>
</dbReference>
<dbReference type="Gene3D" id="3.30.1150.10">
    <property type="match status" value="2"/>
</dbReference>
<evidence type="ECO:0000313" key="12">
    <source>
        <dbReference type="EMBL" id="MBF0871286.1"/>
    </source>
</evidence>
<dbReference type="GeneID" id="81475140"/>
<evidence type="ECO:0000256" key="3">
    <source>
        <dbReference type="ARBA" id="ARBA00022448"/>
    </source>
</evidence>
<accession>A0A9Q2FN43</accession>
<dbReference type="Pfam" id="PF03544">
    <property type="entry name" value="TonB_C"/>
    <property type="match status" value="2"/>
</dbReference>
<feature type="chain" id="PRO_5040396635" evidence="10">
    <location>
        <begin position="22"/>
        <end position="217"/>
    </location>
</feature>
<keyword evidence="8" id="KW-1133">Transmembrane helix</keyword>
<evidence type="ECO:0000256" key="9">
    <source>
        <dbReference type="ARBA" id="ARBA00023136"/>
    </source>
</evidence>
<dbReference type="GO" id="GO:0015031">
    <property type="term" value="P:protein transport"/>
    <property type="evidence" value="ECO:0007669"/>
    <property type="project" value="UniProtKB-KW"/>
</dbReference>
<dbReference type="EMBL" id="JABCQN010000004">
    <property type="protein sequence ID" value="MBF0871286.1"/>
    <property type="molecule type" value="Genomic_DNA"/>
</dbReference>
<keyword evidence="3" id="KW-0813">Transport</keyword>
<evidence type="ECO:0000259" key="11">
    <source>
        <dbReference type="Pfam" id="PF03544"/>
    </source>
</evidence>
<organism evidence="12 13">
    <name type="scientific">Gluconobacter japonicus</name>
    <dbReference type="NCBI Taxonomy" id="376620"/>
    <lineage>
        <taxon>Bacteria</taxon>
        <taxon>Pseudomonadati</taxon>
        <taxon>Pseudomonadota</taxon>
        <taxon>Alphaproteobacteria</taxon>
        <taxon>Acetobacterales</taxon>
        <taxon>Acetobacteraceae</taxon>
        <taxon>Gluconobacter</taxon>
    </lineage>
</organism>
<evidence type="ECO:0000256" key="4">
    <source>
        <dbReference type="ARBA" id="ARBA00022475"/>
    </source>
</evidence>
<dbReference type="GO" id="GO:0005886">
    <property type="term" value="C:plasma membrane"/>
    <property type="evidence" value="ECO:0007669"/>
    <property type="project" value="UniProtKB-SubCell"/>
</dbReference>
<evidence type="ECO:0000256" key="6">
    <source>
        <dbReference type="ARBA" id="ARBA00022692"/>
    </source>
</evidence>
<reference evidence="12" key="1">
    <citation type="submission" date="2020-04" db="EMBL/GenBank/DDBJ databases">
        <authorList>
            <person name="Sombolestani A."/>
        </authorList>
    </citation>
    <scope>NUCLEOTIDE SEQUENCE</scope>
    <source>
        <strain evidence="12">R71697</strain>
    </source>
</reference>
<evidence type="ECO:0000256" key="10">
    <source>
        <dbReference type="SAM" id="SignalP"/>
    </source>
</evidence>
<evidence type="ECO:0000256" key="1">
    <source>
        <dbReference type="ARBA" id="ARBA00004383"/>
    </source>
</evidence>
<proteinExistence type="inferred from homology"/>
<evidence type="ECO:0000313" key="13">
    <source>
        <dbReference type="Proteomes" id="UP000661006"/>
    </source>
</evidence>
<gene>
    <name evidence="12" type="ORF">HKD32_10560</name>
</gene>
<keyword evidence="7" id="KW-0653">Protein transport</keyword>
<feature type="signal peptide" evidence="10">
    <location>
        <begin position="1"/>
        <end position="21"/>
    </location>
</feature>
<evidence type="ECO:0000256" key="5">
    <source>
        <dbReference type="ARBA" id="ARBA00022519"/>
    </source>
</evidence>
<evidence type="ECO:0000256" key="8">
    <source>
        <dbReference type="ARBA" id="ARBA00022989"/>
    </source>
</evidence>
<evidence type="ECO:0000256" key="2">
    <source>
        <dbReference type="ARBA" id="ARBA00006555"/>
    </source>
</evidence>
<dbReference type="InterPro" id="IPR051045">
    <property type="entry name" value="TonB-dependent_transducer"/>
</dbReference>
<comment type="similarity">
    <text evidence="2">Belongs to the TonB family.</text>
</comment>
<name>A0A9Q2FN43_GLUJA</name>
<dbReference type="RefSeq" id="WP_061928894.1">
    <property type="nucleotide sequence ID" value="NZ_JABCQN010000004.1"/>
</dbReference>
<keyword evidence="5" id="KW-0997">Cell inner membrane</keyword>
<protein>
    <submittedName>
        <fullName evidence="12">TonB family protein</fullName>
    </submittedName>
</protein>
<dbReference type="InterPro" id="IPR006260">
    <property type="entry name" value="TonB/TolA_C"/>
</dbReference>
<dbReference type="InterPro" id="IPR037682">
    <property type="entry name" value="TonB_C"/>
</dbReference>
<feature type="domain" description="TonB C-terminal" evidence="11">
    <location>
        <begin position="41"/>
        <end position="114"/>
    </location>
</feature>
<comment type="caution">
    <text evidence="12">The sequence shown here is derived from an EMBL/GenBank/DDBJ whole genome shotgun (WGS) entry which is preliminary data.</text>
</comment>
<keyword evidence="10" id="KW-0732">Signal</keyword>
<comment type="subcellular location">
    <subcellularLocation>
        <location evidence="1">Cell inner membrane</location>
        <topology evidence="1">Single-pass membrane protein</topology>
        <orientation evidence="1">Periplasmic side</orientation>
    </subcellularLocation>
</comment>
<dbReference type="SUPFAM" id="SSF74653">
    <property type="entry name" value="TolA/TonB C-terminal domain"/>
    <property type="match status" value="2"/>
</dbReference>
<dbReference type="AlphaFoldDB" id="A0A9Q2FN43"/>